<evidence type="ECO:0000313" key="3">
    <source>
        <dbReference type="Proteomes" id="UP000011115"/>
    </source>
</evidence>
<feature type="region of interest" description="Disordered" evidence="1">
    <location>
        <begin position="36"/>
        <end position="108"/>
    </location>
</feature>
<sequence>MGSGSRAVNAIGASRSNPDDAHFEDLYNKKVSFLANQGGGFRSNYPRPGRNKGWNRERDDNWRDREREWKNRGTNWKELDGDKERYVPPHERQKVKQKRADPENFHPEDMLTRILNKVEGSDKVRRAELCSKEINSQVRIPVSPIPPPPPVQGPPPRSLIRLKVKGLRTIIEEKRLSTDGVVDRYLRPRRKTRTLPGKNKRRKLKKGIPSDRQDHSANRQVALQHSKSSVCQPWGKSNLVMGMDSWRTVEWIGDLDPVRLKSQNHEVKEPR</sequence>
<proteinExistence type="predicted"/>
<feature type="compositionally biased region" description="Polar residues" evidence="1">
    <location>
        <begin position="218"/>
        <end position="231"/>
    </location>
</feature>
<evidence type="ECO:0000313" key="2">
    <source>
        <dbReference type="EnsemblPlants" id="PGSC0003DMT400084810"/>
    </source>
</evidence>
<feature type="region of interest" description="Disordered" evidence="1">
    <location>
        <begin position="189"/>
        <end position="235"/>
    </location>
</feature>
<dbReference type="Proteomes" id="UP000011115">
    <property type="component" value="Unassembled WGS sequence"/>
</dbReference>
<feature type="compositionally biased region" description="Basic and acidic residues" evidence="1">
    <location>
        <begin position="54"/>
        <end position="108"/>
    </location>
</feature>
<feature type="compositionally biased region" description="Basic and acidic residues" evidence="1">
    <location>
        <begin position="208"/>
        <end position="217"/>
    </location>
</feature>
<dbReference type="Gramene" id="PGSC0003DMT400084810">
    <property type="protein sequence ID" value="PGSC0003DMT400084810"/>
    <property type="gene ID" value="PGSC0003DMG400034381"/>
</dbReference>
<organism evidence="2 3">
    <name type="scientific">Solanum tuberosum</name>
    <name type="common">Potato</name>
    <dbReference type="NCBI Taxonomy" id="4113"/>
    <lineage>
        <taxon>Eukaryota</taxon>
        <taxon>Viridiplantae</taxon>
        <taxon>Streptophyta</taxon>
        <taxon>Embryophyta</taxon>
        <taxon>Tracheophyta</taxon>
        <taxon>Spermatophyta</taxon>
        <taxon>Magnoliopsida</taxon>
        <taxon>eudicotyledons</taxon>
        <taxon>Gunneridae</taxon>
        <taxon>Pentapetalae</taxon>
        <taxon>asterids</taxon>
        <taxon>lamiids</taxon>
        <taxon>Solanales</taxon>
        <taxon>Solanaceae</taxon>
        <taxon>Solanoideae</taxon>
        <taxon>Solaneae</taxon>
        <taxon>Solanum</taxon>
    </lineage>
</organism>
<keyword evidence="3" id="KW-1185">Reference proteome</keyword>
<dbReference type="PANTHER" id="PTHR33180:SF31">
    <property type="entry name" value="POLYPROTEIN PROTEIN"/>
    <property type="match status" value="1"/>
</dbReference>
<dbReference type="EnsemblPlants" id="PGSC0003DMT400084810">
    <property type="protein sequence ID" value="PGSC0003DMT400084810"/>
    <property type="gene ID" value="PGSC0003DMG400034381"/>
</dbReference>
<evidence type="ECO:0000256" key="1">
    <source>
        <dbReference type="SAM" id="MobiDB-lite"/>
    </source>
</evidence>
<name>M1D838_SOLTU</name>
<accession>M1D838</accession>
<dbReference type="AlphaFoldDB" id="M1D838"/>
<protein>
    <submittedName>
        <fullName evidence="2">Uncharacterized protein</fullName>
    </submittedName>
</protein>
<dbReference type="PaxDb" id="4113-PGSC0003DMT400084810"/>
<feature type="region of interest" description="Disordered" evidence="1">
    <location>
        <begin position="1"/>
        <end position="21"/>
    </location>
</feature>
<dbReference type="InParanoid" id="M1D838"/>
<dbReference type="HOGENOM" id="CLU_1028226_0_0_1"/>
<feature type="compositionally biased region" description="Basic residues" evidence="1">
    <location>
        <begin position="189"/>
        <end position="206"/>
    </location>
</feature>
<reference evidence="2" key="2">
    <citation type="submission" date="2015-06" db="UniProtKB">
        <authorList>
            <consortium name="EnsemblPlants"/>
        </authorList>
    </citation>
    <scope>IDENTIFICATION</scope>
    <source>
        <strain evidence="2">DM1-3 516 R44</strain>
    </source>
</reference>
<dbReference type="PANTHER" id="PTHR33180">
    <property type="entry name" value="PHOTOSYSTEM II CP43 REACTION CENTER PROTEIN"/>
    <property type="match status" value="1"/>
</dbReference>
<reference evidence="3" key="1">
    <citation type="journal article" date="2011" name="Nature">
        <title>Genome sequence and analysis of the tuber crop potato.</title>
        <authorList>
            <consortium name="The Potato Genome Sequencing Consortium"/>
        </authorList>
    </citation>
    <scope>NUCLEOTIDE SEQUENCE [LARGE SCALE GENOMIC DNA]</scope>
    <source>
        <strain evidence="3">cv. DM1-3 516 R44</strain>
    </source>
</reference>